<dbReference type="SMART" id="SM00148">
    <property type="entry name" value="PLCXc"/>
    <property type="match status" value="1"/>
</dbReference>
<dbReference type="SUPFAM" id="SSF50729">
    <property type="entry name" value="PH domain-like"/>
    <property type="match status" value="2"/>
</dbReference>
<keyword evidence="6" id="KW-0106">Calcium</keyword>
<evidence type="ECO:0000259" key="17">
    <source>
        <dbReference type="PROSITE" id="PS50002"/>
    </source>
</evidence>
<dbReference type="PROSITE" id="PS50222">
    <property type="entry name" value="EF_HAND_2"/>
    <property type="match status" value="1"/>
</dbReference>
<dbReference type="PROSITE" id="PS50002">
    <property type="entry name" value="SH3"/>
    <property type="match status" value="1"/>
</dbReference>
<evidence type="ECO:0000256" key="15">
    <source>
        <dbReference type="SAM" id="MobiDB-lite"/>
    </source>
</evidence>
<evidence type="ECO:0000256" key="7">
    <source>
        <dbReference type="ARBA" id="ARBA00022963"/>
    </source>
</evidence>
<dbReference type="SUPFAM" id="SSF55550">
    <property type="entry name" value="SH2 domain"/>
    <property type="match status" value="2"/>
</dbReference>
<evidence type="ECO:0000256" key="14">
    <source>
        <dbReference type="PROSITE-ProRule" id="PRU00192"/>
    </source>
</evidence>
<dbReference type="Pfam" id="PF00018">
    <property type="entry name" value="SH3_1"/>
    <property type="match status" value="1"/>
</dbReference>
<dbReference type="InterPro" id="IPR001452">
    <property type="entry name" value="SH3_domain"/>
</dbReference>
<dbReference type="SMART" id="SM00252">
    <property type="entry name" value="SH2"/>
    <property type="match status" value="2"/>
</dbReference>
<dbReference type="GO" id="GO:0046488">
    <property type="term" value="P:phosphatidylinositol metabolic process"/>
    <property type="evidence" value="ECO:0007669"/>
    <property type="project" value="TreeGrafter"/>
</dbReference>
<evidence type="ECO:0000256" key="2">
    <source>
        <dbReference type="ARBA" id="ARBA00022443"/>
    </source>
</evidence>
<dbReference type="PROSITE" id="PS50007">
    <property type="entry name" value="PIPLC_X_DOMAIN"/>
    <property type="match status" value="1"/>
</dbReference>
<dbReference type="InterPro" id="IPR035023">
    <property type="entry name" value="PLC-gamma_C-SH2"/>
</dbReference>
<comment type="caution">
    <text evidence="22">The sequence shown here is derived from an EMBL/GenBank/DDBJ whole genome shotgun (WGS) entry which is preliminary data.</text>
</comment>
<evidence type="ECO:0000256" key="9">
    <source>
        <dbReference type="ARBA" id="ARBA00023098"/>
    </source>
</evidence>
<evidence type="ECO:0000256" key="4">
    <source>
        <dbReference type="ARBA" id="ARBA00022737"/>
    </source>
</evidence>
<dbReference type="CDD" id="cd09932">
    <property type="entry name" value="SH2_C-SH2_PLC_gamma_like"/>
    <property type="match status" value="1"/>
</dbReference>
<dbReference type="GO" id="GO:0032587">
    <property type="term" value="C:ruffle membrane"/>
    <property type="evidence" value="ECO:0007669"/>
    <property type="project" value="TreeGrafter"/>
</dbReference>
<evidence type="ECO:0000256" key="10">
    <source>
        <dbReference type="ARBA" id="ARBA00023224"/>
    </source>
</evidence>
<dbReference type="Gene3D" id="3.20.20.190">
    <property type="entry name" value="Phosphatidylinositol (PI) phosphodiesterase"/>
    <property type="match status" value="2"/>
</dbReference>
<evidence type="ECO:0000313" key="22">
    <source>
        <dbReference type="EMBL" id="RUS85845.1"/>
    </source>
</evidence>
<name>A0A3S1BKE5_ELYCH</name>
<keyword evidence="3" id="KW-0597">Phosphoprotein</keyword>
<dbReference type="OrthoDB" id="269822at2759"/>
<dbReference type="PROSITE" id="PS50001">
    <property type="entry name" value="SH2"/>
    <property type="match status" value="2"/>
</dbReference>
<evidence type="ECO:0000256" key="8">
    <source>
        <dbReference type="ARBA" id="ARBA00022999"/>
    </source>
</evidence>
<dbReference type="EMBL" id="RQTK01000158">
    <property type="protein sequence ID" value="RUS85845.1"/>
    <property type="molecule type" value="Genomic_DNA"/>
</dbReference>
<feature type="domain" description="SH2" evidence="16">
    <location>
        <begin position="655"/>
        <end position="744"/>
    </location>
</feature>
<dbReference type="Pfam" id="PF00388">
    <property type="entry name" value="PI-PLC-X"/>
    <property type="match status" value="1"/>
</dbReference>
<feature type="compositionally biased region" description="Basic residues" evidence="15">
    <location>
        <begin position="1251"/>
        <end position="1267"/>
    </location>
</feature>
<proteinExistence type="predicted"/>
<dbReference type="Pfam" id="PF23583">
    <property type="entry name" value="EF_HAND_2_PLCG"/>
    <property type="match status" value="1"/>
</dbReference>
<dbReference type="Pfam" id="PF23329">
    <property type="entry name" value="EF_HAND_1_PLCG"/>
    <property type="match status" value="1"/>
</dbReference>
<dbReference type="PROSITE" id="PS50003">
    <property type="entry name" value="PH_DOMAIN"/>
    <property type="match status" value="1"/>
</dbReference>
<feature type="region of interest" description="Disordered" evidence="15">
    <location>
        <begin position="1244"/>
        <end position="1267"/>
    </location>
</feature>
<comment type="cofactor">
    <cofactor evidence="1">
        <name>Ca(2+)</name>
        <dbReference type="ChEBI" id="CHEBI:29108"/>
    </cofactor>
</comment>
<dbReference type="GO" id="GO:0004435">
    <property type="term" value="F:phosphatidylinositol-4,5-bisphosphate phospholipase C activity"/>
    <property type="evidence" value="ECO:0007669"/>
    <property type="project" value="UniProtKB-UniRule"/>
</dbReference>
<evidence type="ECO:0000313" key="23">
    <source>
        <dbReference type="Proteomes" id="UP000271974"/>
    </source>
</evidence>
<evidence type="ECO:0000256" key="11">
    <source>
        <dbReference type="ARBA" id="ARBA00023674"/>
    </source>
</evidence>
<dbReference type="Pfam" id="PF00387">
    <property type="entry name" value="PI-PLC-Y"/>
    <property type="match status" value="1"/>
</dbReference>
<keyword evidence="8 13" id="KW-0727">SH2 domain</keyword>
<dbReference type="SMART" id="SM00233">
    <property type="entry name" value="PH"/>
    <property type="match status" value="2"/>
</dbReference>
<dbReference type="Gene3D" id="3.30.505.10">
    <property type="entry name" value="SH2 domain"/>
    <property type="match status" value="2"/>
</dbReference>
<dbReference type="SUPFAM" id="SSF47473">
    <property type="entry name" value="EF-hand"/>
    <property type="match status" value="1"/>
</dbReference>
<dbReference type="PROSITE" id="PS50004">
    <property type="entry name" value="C2"/>
    <property type="match status" value="1"/>
</dbReference>
<keyword evidence="2 14" id="KW-0728">SH3 domain</keyword>
<dbReference type="InterPro" id="IPR056586">
    <property type="entry name" value="EF-hand_PLCG1"/>
</dbReference>
<dbReference type="GO" id="GO:0005509">
    <property type="term" value="F:calcium ion binding"/>
    <property type="evidence" value="ECO:0007669"/>
    <property type="project" value="InterPro"/>
</dbReference>
<dbReference type="InterPro" id="IPR001192">
    <property type="entry name" value="PI-PLC_fam"/>
</dbReference>
<dbReference type="PRINTS" id="PR00390">
    <property type="entry name" value="PHPHLIPASEC"/>
</dbReference>
<evidence type="ECO:0000259" key="20">
    <source>
        <dbReference type="PROSITE" id="PS50008"/>
    </source>
</evidence>
<dbReference type="Gene3D" id="2.30.30.40">
    <property type="entry name" value="SH3 Domains"/>
    <property type="match status" value="1"/>
</dbReference>
<feature type="domain" description="EF-hand" evidence="21">
    <location>
        <begin position="179"/>
        <end position="214"/>
    </location>
</feature>
<dbReference type="CDD" id="cd11825">
    <property type="entry name" value="SH3_PLCgamma"/>
    <property type="match status" value="1"/>
</dbReference>
<keyword evidence="7 12" id="KW-0442">Lipid degradation</keyword>
<evidence type="ECO:0000256" key="1">
    <source>
        <dbReference type="ARBA" id="ARBA00001913"/>
    </source>
</evidence>
<dbReference type="SUPFAM" id="SSF50044">
    <property type="entry name" value="SH3-domain"/>
    <property type="match status" value="1"/>
</dbReference>
<organism evidence="22 23">
    <name type="scientific">Elysia chlorotica</name>
    <name type="common">Eastern emerald elysia</name>
    <name type="synonym">Sea slug</name>
    <dbReference type="NCBI Taxonomy" id="188477"/>
    <lineage>
        <taxon>Eukaryota</taxon>
        <taxon>Metazoa</taxon>
        <taxon>Spiralia</taxon>
        <taxon>Lophotrochozoa</taxon>
        <taxon>Mollusca</taxon>
        <taxon>Gastropoda</taxon>
        <taxon>Heterobranchia</taxon>
        <taxon>Euthyneura</taxon>
        <taxon>Panpulmonata</taxon>
        <taxon>Sacoglossa</taxon>
        <taxon>Placobranchoidea</taxon>
        <taxon>Plakobranchidae</taxon>
        <taxon>Elysia</taxon>
    </lineage>
</organism>
<dbReference type="InterPro" id="IPR035892">
    <property type="entry name" value="C2_domain_sf"/>
</dbReference>
<dbReference type="PRINTS" id="PR00401">
    <property type="entry name" value="SH2DOMAIN"/>
</dbReference>
<dbReference type="SMART" id="SM00326">
    <property type="entry name" value="SH3"/>
    <property type="match status" value="1"/>
</dbReference>
<dbReference type="STRING" id="188477.A0A3S1BKE5"/>
<keyword evidence="23" id="KW-1185">Reference proteome</keyword>
<dbReference type="Gene3D" id="1.10.238.10">
    <property type="entry name" value="EF-hand"/>
    <property type="match status" value="2"/>
</dbReference>
<reference evidence="22 23" key="1">
    <citation type="submission" date="2019-01" db="EMBL/GenBank/DDBJ databases">
        <title>A draft genome assembly of the solar-powered sea slug Elysia chlorotica.</title>
        <authorList>
            <person name="Cai H."/>
            <person name="Li Q."/>
            <person name="Fang X."/>
            <person name="Li J."/>
            <person name="Curtis N.E."/>
            <person name="Altenburger A."/>
            <person name="Shibata T."/>
            <person name="Feng M."/>
            <person name="Maeda T."/>
            <person name="Schwartz J.A."/>
            <person name="Shigenobu S."/>
            <person name="Lundholm N."/>
            <person name="Nishiyama T."/>
            <person name="Yang H."/>
            <person name="Hasebe M."/>
            <person name="Li S."/>
            <person name="Pierce S.K."/>
            <person name="Wang J."/>
        </authorList>
    </citation>
    <scope>NUCLEOTIDE SEQUENCE [LARGE SCALE GENOMIC DNA]</scope>
    <source>
        <strain evidence="22">EC2010</strain>
        <tissue evidence="22">Whole organism of an adult</tissue>
    </source>
</reference>
<dbReference type="InterPro" id="IPR002048">
    <property type="entry name" value="EF_hand_dom"/>
</dbReference>
<dbReference type="GO" id="GO:0048015">
    <property type="term" value="P:phosphatidylinositol-mediated signaling"/>
    <property type="evidence" value="ECO:0007669"/>
    <property type="project" value="TreeGrafter"/>
</dbReference>
<protein>
    <recommendedName>
        <fullName evidence="12">1-phosphatidylinositol 4,5-bisphosphate phosphodiesterase gamma</fullName>
        <ecNumber evidence="12">3.1.4.11</ecNumber>
    </recommendedName>
</protein>
<keyword evidence="9 12" id="KW-0443">Lipid metabolism</keyword>
<dbReference type="InterPro" id="IPR001711">
    <property type="entry name" value="PLipase_C_Pinositol-sp_Y"/>
</dbReference>
<evidence type="ECO:0000259" key="21">
    <source>
        <dbReference type="PROSITE" id="PS50222"/>
    </source>
</evidence>
<dbReference type="PROSITE" id="PS50008">
    <property type="entry name" value="PIPLC_Y_DOMAIN"/>
    <property type="match status" value="1"/>
</dbReference>
<dbReference type="SMART" id="SM00239">
    <property type="entry name" value="C2"/>
    <property type="match status" value="1"/>
</dbReference>
<comment type="catalytic activity">
    <reaction evidence="11">
        <text>a 1,2-diacyl-sn-glycero-3-phospho-(1D-myo-inositol-4,5-bisphosphate) + H2O = 1D-myo-inositol 1,4,5-trisphosphate + a 1,2-diacyl-sn-glycerol + H(+)</text>
        <dbReference type="Rhea" id="RHEA:33179"/>
        <dbReference type="ChEBI" id="CHEBI:15377"/>
        <dbReference type="ChEBI" id="CHEBI:15378"/>
        <dbReference type="ChEBI" id="CHEBI:17815"/>
        <dbReference type="ChEBI" id="CHEBI:58456"/>
        <dbReference type="ChEBI" id="CHEBI:203600"/>
        <dbReference type="EC" id="3.1.4.11"/>
    </reaction>
    <physiologicalReaction direction="left-to-right" evidence="11">
        <dbReference type="Rhea" id="RHEA:33180"/>
    </physiologicalReaction>
</comment>
<dbReference type="GO" id="GO:0010634">
    <property type="term" value="P:positive regulation of epithelial cell migration"/>
    <property type="evidence" value="ECO:0007669"/>
    <property type="project" value="TreeGrafter"/>
</dbReference>
<dbReference type="InterPro" id="IPR001849">
    <property type="entry name" value="PH_domain"/>
</dbReference>
<comment type="function">
    <text evidence="12">Mediates the production of the second messenger molecules diacylglycerol (DAG) and inositol 1,4,5-trisphosphate (IP3). Plays an important role in the regulation of intracellular signaling cascades.</text>
</comment>
<dbReference type="CDD" id="cd13362">
    <property type="entry name" value="PH_PLC_gamma"/>
    <property type="match status" value="1"/>
</dbReference>
<dbReference type="CDD" id="cd16201">
    <property type="entry name" value="EFh_PI-PLCgamma"/>
    <property type="match status" value="1"/>
</dbReference>
<evidence type="ECO:0000259" key="16">
    <source>
        <dbReference type="PROSITE" id="PS50001"/>
    </source>
</evidence>
<dbReference type="PANTHER" id="PTHR10336:SF159">
    <property type="entry name" value="1-PHOSPHATIDYLINOSITOL 4,5-BISPHOSPHATE PHOSPHODIESTERASE GAMMA"/>
    <property type="match status" value="1"/>
</dbReference>
<dbReference type="EC" id="3.1.4.11" evidence="12"/>
<keyword evidence="4" id="KW-0677">Repeat</keyword>
<dbReference type="Gene3D" id="2.30.29.30">
    <property type="entry name" value="Pleckstrin-homology domain (PH domain)/Phosphotyrosine-binding domain (PTB)"/>
    <property type="match status" value="1"/>
</dbReference>
<dbReference type="Gene3D" id="2.60.40.150">
    <property type="entry name" value="C2 domain"/>
    <property type="match status" value="1"/>
</dbReference>
<feature type="domain" description="C2" evidence="19">
    <location>
        <begin position="1038"/>
        <end position="1169"/>
    </location>
</feature>
<evidence type="ECO:0000259" key="19">
    <source>
        <dbReference type="PROSITE" id="PS50004"/>
    </source>
</evidence>
<dbReference type="SUPFAM" id="SSF49562">
    <property type="entry name" value="C2 domain (Calcium/lipid-binding domain, CaLB)"/>
    <property type="match status" value="1"/>
</dbReference>
<dbReference type="GO" id="GO:0051209">
    <property type="term" value="P:release of sequestered calcium ion into cytosol"/>
    <property type="evidence" value="ECO:0007669"/>
    <property type="project" value="TreeGrafter"/>
</dbReference>
<keyword evidence="10 12" id="KW-0807">Transducer</keyword>
<dbReference type="Pfam" id="PF00168">
    <property type="entry name" value="C2"/>
    <property type="match status" value="1"/>
</dbReference>
<dbReference type="CDD" id="cd08592">
    <property type="entry name" value="PI-PLCc_gamma"/>
    <property type="match status" value="1"/>
</dbReference>
<evidence type="ECO:0000256" key="5">
    <source>
        <dbReference type="ARBA" id="ARBA00022801"/>
    </source>
</evidence>
<dbReference type="InterPro" id="IPR011992">
    <property type="entry name" value="EF-hand-dom_pair"/>
</dbReference>
<dbReference type="Proteomes" id="UP000271974">
    <property type="component" value="Unassembled WGS sequence"/>
</dbReference>
<dbReference type="FunFam" id="2.30.30.40:FF:000119">
    <property type="entry name" value="1-phosphatidylinositol 4,5-bisphosphate phosphodiesterase gamma"/>
    <property type="match status" value="1"/>
</dbReference>
<dbReference type="FunFam" id="3.30.505.10:FF:000009">
    <property type="entry name" value="1-phosphatidylinositol 4,5-bisphosphate phosphodiesterase gamma"/>
    <property type="match status" value="1"/>
</dbReference>
<dbReference type="PANTHER" id="PTHR10336">
    <property type="entry name" value="PHOSPHOINOSITIDE-SPECIFIC PHOSPHOLIPASE C FAMILY PROTEIN"/>
    <property type="match status" value="1"/>
</dbReference>
<dbReference type="InterPro" id="IPR000909">
    <property type="entry name" value="PLipase_C_PInositol-sp_X_dom"/>
</dbReference>
<sequence>MASVMVNGGPPTPDMLEVMRLLEMGLVTTIFFYRKRPERRTLKVKLESRQLMWIKNQTSRPEGIANLRDVKEFRWGKNSKDFERWPDDSKKVDSRMSFTIYYGNDFKLKSLSVVANDLEEFNHWRKGLDYLVKETKEAQYQLQLERWLRKEFYLMEKIGSYVVTLKNLKAWLPRINCKMSINKLREKFQEFDSDGRGEINYEQFAALYHKLVHVSSIVDDHHDRFFEAIGEEKRMTSESFQQFLVEEQKDQRACDIGYVKHKMFEFLDDQVRAAGGIFFTPQEFTEYLFSQHNSVFDGKYEALTQDMNQPLNYYWIASSHNTYLTGDQLYSSSSPEAYARALRMGCRCLELDCWDGPDGYPNIYHGHTLTSKIKFLDVLKTINDHAWITSEYPLILSIENHCSLSQQRNMAIAFRDTFGDKLLVEPVSKDAAMMPSPNELKYKIILKHKKLPEWVDGNEWRYAVSSEDNATMEIDLSASEKNGELYLEDPFDGTWRPHFFVLNGSKLYYTEETNVQDEDEDGYDDDATSMEGRPVDELHFSEKWFHGRLEGGRKRAEELLRQYSYLGDGTFLVRESDTFVGDFTLSFWRQGKVNHCRIKSRQERGQIKYYLIDAVTFDSLYNLIMHYRQFPLRSDFTQVLKDPVPQPQSHEGKPWFHEGKTRQEAEELLKRIPNDGAFLVRHSGPDQCSYAISFRAEGKIKHCHIKLEGRLFSIGNAQFESLVELVQHYEHSPLYKKMKLRQPVTEELVDRLNMVPDDSDIYDSGIYHQPNEFISKLKVKALHDYTANRSDELSFCKDAVITNVTKQDGGWWRGDYGTKKQLWFPANYVEEIDTQLESPAESTPLGVLQQGAIDVQGCIIDVLPQRSGRFLFRVAPRNNAPPTEIACDSEEDMKEWMEKISVSSSTAIQRTSEQKKQKLLERTMRIAREFSDLIVYCRAVPFNPEEIPGPYYEMSSFPETKVEKWVNKQRAKLFISYHRKQLSRVYPKGQRVDSSNFDPMPVWNCASQLIALNYQTPDRALQLNQGRFLLNGRCGYVLQPEVMRSDLYSPYEKKFLSTLNVDPLTLSITIMAARHLVKQGRGIASPFVEIEITGMDCDNQKFKTSPHVDNGLNPVWGDSCVFDILCPELALIRFAVMDEDIFGEPNFLGQATFPVQCIKQGYRSVQLCNGYSEKLELASLLVYIEMRNPKEGEEGDIYASIQELREETDKLTAEIETLEINGDREHANVMKRELQQTQERLLAKHQERQQRKANARHQVKYIRQSHS</sequence>
<keyword evidence="5 12" id="KW-0378">Hydrolase</keyword>
<dbReference type="CDD" id="cd00275">
    <property type="entry name" value="C2_PLC_like"/>
    <property type="match status" value="1"/>
</dbReference>
<dbReference type="InterPro" id="IPR011993">
    <property type="entry name" value="PH-like_dom_sf"/>
</dbReference>
<dbReference type="Pfam" id="PF00017">
    <property type="entry name" value="SH2"/>
    <property type="match status" value="2"/>
</dbReference>
<evidence type="ECO:0000256" key="3">
    <source>
        <dbReference type="ARBA" id="ARBA00022553"/>
    </source>
</evidence>
<dbReference type="GO" id="GO:0009395">
    <property type="term" value="P:phospholipid catabolic process"/>
    <property type="evidence" value="ECO:0007669"/>
    <property type="project" value="UniProtKB-UniRule"/>
</dbReference>
<dbReference type="SMART" id="SM00149">
    <property type="entry name" value="PLCYc"/>
    <property type="match status" value="1"/>
</dbReference>
<dbReference type="InterPro" id="IPR017946">
    <property type="entry name" value="PLC-like_Pdiesterase_TIM-brl"/>
</dbReference>
<gene>
    <name evidence="22" type="ORF">EGW08_006397</name>
</gene>
<dbReference type="InterPro" id="IPR016279">
    <property type="entry name" value="PLC-gamma"/>
</dbReference>
<dbReference type="InterPro" id="IPR000008">
    <property type="entry name" value="C2_dom"/>
</dbReference>
<dbReference type="InterPro" id="IPR036860">
    <property type="entry name" value="SH2_dom_sf"/>
</dbReference>
<feature type="domain" description="PI-PLC Y-box" evidence="20">
    <location>
        <begin position="930"/>
        <end position="1044"/>
    </location>
</feature>
<dbReference type="InterPro" id="IPR000980">
    <property type="entry name" value="SH2"/>
</dbReference>
<dbReference type="InterPro" id="IPR035024">
    <property type="entry name" value="PLC-gamma_N-SH2"/>
</dbReference>
<evidence type="ECO:0000256" key="12">
    <source>
        <dbReference type="PIRNR" id="PIRNR000952"/>
    </source>
</evidence>
<feature type="domain" description="SH3" evidence="17">
    <location>
        <begin position="774"/>
        <end position="834"/>
    </location>
</feature>
<accession>A0A3S1BKE5</accession>
<feature type="domain" description="SH2" evidence="16">
    <location>
        <begin position="544"/>
        <end position="644"/>
    </location>
</feature>
<evidence type="ECO:0000256" key="6">
    <source>
        <dbReference type="ARBA" id="ARBA00022837"/>
    </source>
</evidence>
<dbReference type="InterPro" id="IPR036028">
    <property type="entry name" value="SH3-like_dom_sf"/>
</dbReference>
<feature type="domain" description="PH" evidence="18">
    <location>
        <begin position="20"/>
        <end position="133"/>
    </location>
</feature>
<dbReference type="FunFam" id="3.30.505.10:FF:000011">
    <property type="entry name" value="1-phosphatidylinositol 4,5-bisphosphate phosphodiesterase gamma"/>
    <property type="match status" value="1"/>
</dbReference>
<dbReference type="AlphaFoldDB" id="A0A3S1BKE5"/>
<dbReference type="CDD" id="cd10341">
    <property type="entry name" value="SH2_N-SH2_PLC_gamma_like"/>
    <property type="match status" value="1"/>
</dbReference>
<evidence type="ECO:0000256" key="13">
    <source>
        <dbReference type="PROSITE-ProRule" id="PRU00191"/>
    </source>
</evidence>
<dbReference type="SUPFAM" id="SSF51695">
    <property type="entry name" value="PLC-like phosphodiesterases"/>
    <property type="match status" value="1"/>
</dbReference>
<dbReference type="PIRSF" id="PIRSF000952">
    <property type="entry name" value="PLC-gamma"/>
    <property type="match status" value="1"/>
</dbReference>
<dbReference type="InterPro" id="IPR057061">
    <property type="entry name" value="PLCG_EF-hand_2"/>
</dbReference>
<evidence type="ECO:0000259" key="18">
    <source>
        <dbReference type="PROSITE" id="PS50003"/>
    </source>
</evidence>